<keyword evidence="2" id="KW-1185">Reference proteome</keyword>
<dbReference type="OrthoDB" id="1637540at2759"/>
<evidence type="ECO:0000313" key="1">
    <source>
        <dbReference type="EMBL" id="RDX93530.1"/>
    </source>
</evidence>
<evidence type="ECO:0000313" key="2">
    <source>
        <dbReference type="Proteomes" id="UP000257109"/>
    </source>
</evidence>
<reference evidence="1" key="1">
    <citation type="submission" date="2018-05" db="EMBL/GenBank/DDBJ databases">
        <title>Draft genome of Mucuna pruriens seed.</title>
        <authorList>
            <person name="Nnadi N.E."/>
            <person name="Vos R."/>
            <person name="Hasami M.H."/>
            <person name="Devisetty U.K."/>
            <person name="Aguiy J.C."/>
        </authorList>
    </citation>
    <scope>NUCLEOTIDE SEQUENCE [LARGE SCALE GENOMIC DNA]</scope>
    <source>
        <strain evidence="1">JCA_2017</strain>
    </source>
</reference>
<dbReference type="AlphaFoldDB" id="A0A371GSN1"/>
<protein>
    <submittedName>
        <fullName evidence="1">Uncharacterized protein</fullName>
    </submittedName>
</protein>
<accession>A0A371GSN1</accession>
<organism evidence="1 2">
    <name type="scientific">Mucuna pruriens</name>
    <name type="common">Velvet bean</name>
    <name type="synonym">Dolichos pruriens</name>
    <dbReference type="NCBI Taxonomy" id="157652"/>
    <lineage>
        <taxon>Eukaryota</taxon>
        <taxon>Viridiplantae</taxon>
        <taxon>Streptophyta</taxon>
        <taxon>Embryophyta</taxon>
        <taxon>Tracheophyta</taxon>
        <taxon>Spermatophyta</taxon>
        <taxon>Magnoliopsida</taxon>
        <taxon>eudicotyledons</taxon>
        <taxon>Gunneridae</taxon>
        <taxon>Pentapetalae</taxon>
        <taxon>rosids</taxon>
        <taxon>fabids</taxon>
        <taxon>Fabales</taxon>
        <taxon>Fabaceae</taxon>
        <taxon>Papilionoideae</taxon>
        <taxon>50 kb inversion clade</taxon>
        <taxon>NPAAA clade</taxon>
        <taxon>indigoferoid/millettioid clade</taxon>
        <taxon>Phaseoleae</taxon>
        <taxon>Mucuna</taxon>
    </lineage>
</organism>
<feature type="non-terminal residue" evidence="1">
    <location>
        <position position="1"/>
    </location>
</feature>
<gene>
    <name evidence="1" type="ORF">CR513_24210</name>
</gene>
<proteinExistence type="predicted"/>
<sequence>MEAELEEAEWMRARFDQLNLIEGKRLATLCHEVFDKRIWPREFQEGDLVLKKILPTQKDHKGKWTPNYEGPYVVKRTFSRGAMILTSMYGKELQHLVNSNTVKKFYP</sequence>
<dbReference type="Proteomes" id="UP000257109">
    <property type="component" value="Unassembled WGS sequence"/>
</dbReference>
<dbReference type="EMBL" id="QJKJ01004596">
    <property type="protein sequence ID" value="RDX93530.1"/>
    <property type="molecule type" value="Genomic_DNA"/>
</dbReference>
<comment type="caution">
    <text evidence="1">The sequence shown here is derived from an EMBL/GenBank/DDBJ whole genome shotgun (WGS) entry which is preliminary data.</text>
</comment>
<name>A0A371GSN1_MUCPR</name>